<evidence type="ECO:0000256" key="1">
    <source>
        <dbReference type="SAM" id="Phobius"/>
    </source>
</evidence>
<evidence type="ECO:0000313" key="3">
    <source>
        <dbReference type="Proteomes" id="UP001476950"/>
    </source>
</evidence>
<evidence type="ECO:0000313" key="2">
    <source>
        <dbReference type="EMBL" id="MEP1060160.1"/>
    </source>
</evidence>
<evidence type="ECO:0008006" key="4">
    <source>
        <dbReference type="Google" id="ProtNLM"/>
    </source>
</evidence>
<comment type="caution">
    <text evidence="2">The sequence shown here is derived from an EMBL/GenBank/DDBJ whole genome shotgun (WGS) entry which is preliminary data.</text>
</comment>
<keyword evidence="3" id="KW-1185">Reference proteome</keyword>
<keyword evidence="1" id="KW-0812">Transmembrane</keyword>
<name>A0ABV0KLS5_9CYAN</name>
<sequence length="168" mass="19107">MKRQLSPYLASEGRLADIIAAIQVMGAHPKFASLVVSEWDKKLDKPTSASNWAELCDEHPEFFRVKETNGGHQKWVSLRWRWALDPNYDPNEKRSLSQEEINRLSSQKRSELTRAPLETSQIETLIDAAISLHTRAIEHERQKQWWVPVVIPALTALIGTGVGAWIGK</sequence>
<proteinExistence type="predicted"/>
<dbReference type="Proteomes" id="UP001476950">
    <property type="component" value="Unassembled WGS sequence"/>
</dbReference>
<keyword evidence="1" id="KW-1133">Transmembrane helix</keyword>
<reference evidence="2 3" key="1">
    <citation type="submission" date="2022-04" db="EMBL/GenBank/DDBJ databases">
        <title>Positive selection, recombination, and allopatry shape intraspecific diversity of widespread and dominant cyanobacteria.</title>
        <authorList>
            <person name="Wei J."/>
            <person name="Shu W."/>
            <person name="Hu C."/>
        </authorList>
    </citation>
    <scope>NUCLEOTIDE SEQUENCE [LARGE SCALE GENOMIC DNA]</scope>
    <source>
        <strain evidence="2 3">AS-A4</strain>
    </source>
</reference>
<feature type="transmembrane region" description="Helical" evidence="1">
    <location>
        <begin position="145"/>
        <end position="166"/>
    </location>
</feature>
<dbReference type="EMBL" id="JAMPLM010000015">
    <property type="protein sequence ID" value="MEP1060160.1"/>
    <property type="molecule type" value="Genomic_DNA"/>
</dbReference>
<dbReference type="RefSeq" id="WP_190449342.1">
    <property type="nucleotide sequence ID" value="NZ_JAMPLM010000015.1"/>
</dbReference>
<protein>
    <recommendedName>
        <fullName evidence="4">N-carbamoyl-L-amino acid amidohydrolase</fullName>
    </recommendedName>
</protein>
<accession>A0ABV0KLS5</accession>
<keyword evidence="1" id="KW-0472">Membrane</keyword>
<gene>
    <name evidence="2" type="ORF">NDI38_17130</name>
</gene>
<organism evidence="2 3">
    <name type="scientific">Stenomitos frigidus AS-A4</name>
    <dbReference type="NCBI Taxonomy" id="2933935"/>
    <lineage>
        <taxon>Bacteria</taxon>
        <taxon>Bacillati</taxon>
        <taxon>Cyanobacteriota</taxon>
        <taxon>Cyanophyceae</taxon>
        <taxon>Leptolyngbyales</taxon>
        <taxon>Leptolyngbyaceae</taxon>
        <taxon>Stenomitos</taxon>
    </lineage>
</organism>